<reference evidence="2 3" key="1">
    <citation type="submission" date="2016-11" db="EMBL/GenBank/DDBJ databases">
        <authorList>
            <consortium name="Pathogen Informatics"/>
        </authorList>
    </citation>
    <scope>NUCLEOTIDE SEQUENCE [LARGE SCALE GENOMIC DNA]</scope>
    <source>
        <strain evidence="2 3">911</strain>
    </source>
</reference>
<accession>A0A1T8W605</accession>
<dbReference type="Proteomes" id="UP000190074">
    <property type="component" value="Unassembled WGS sequence"/>
</dbReference>
<organism evidence="2 3">
    <name type="scientific">Mycobacteroides abscessus subsp. massiliense</name>
    <dbReference type="NCBI Taxonomy" id="1962118"/>
    <lineage>
        <taxon>Bacteria</taxon>
        <taxon>Bacillati</taxon>
        <taxon>Actinomycetota</taxon>
        <taxon>Actinomycetes</taxon>
        <taxon>Mycobacteriales</taxon>
        <taxon>Mycobacteriaceae</taxon>
        <taxon>Mycobacteroides</taxon>
        <taxon>Mycobacteroides abscessus</taxon>
    </lineage>
</organism>
<feature type="compositionally biased region" description="Polar residues" evidence="1">
    <location>
        <begin position="21"/>
        <end position="31"/>
    </location>
</feature>
<name>A0A1T8W605_9MYCO</name>
<dbReference type="AlphaFoldDB" id="A0A1T8W605"/>
<sequence length="50" mass="5323">MFGDDFDLAAAGKARRDPVVNTESLTDTQPGGQHLACRLDDRGLHAPTGQ</sequence>
<proteinExistence type="predicted"/>
<gene>
    <name evidence="2" type="ORF">SAMEA2259716_05877</name>
</gene>
<evidence type="ECO:0000313" key="3">
    <source>
        <dbReference type="Proteomes" id="UP000190074"/>
    </source>
</evidence>
<feature type="region of interest" description="Disordered" evidence="1">
    <location>
        <begin position="1"/>
        <end position="50"/>
    </location>
</feature>
<protein>
    <submittedName>
        <fullName evidence="2">Uncharacterized protein</fullName>
    </submittedName>
</protein>
<evidence type="ECO:0000313" key="2">
    <source>
        <dbReference type="EMBL" id="SKN12537.1"/>
    </source>
</evidence>
<dbReference type="EMBL" id="FVGW01000064">
    <property type="protein sequence ID" value="SKN12537.1"/>
    <property type="molecule type" value="Genomic_DNA"/>
</dbReference>
<evidence type="ECO:0000256" key="1">
    <source>
        <dbReference type="SAM" id="MobiDB-lite"/>
    </source>
</evidence>